<evidence type="ECO:0000313" key="7">
    <source>
        <dbReference type="EMBL" id="SIO73240.1"/>
    </source>
</evidence>
<dbReference type="Pfam" id="PF02889">
    <property type="entry name" value="Sec63"/>
    <property type="match status" value="2"/>
</dbReference>
<feature type="domain" description="Helicase ATP-binding" evidence="5">
    <location>
        <begin position="1078"/>
        <end position="1244"/>
    </location>
</feature>
<protein>
    <submittedName>
        <fullName evidence="7">Sec63 Brl domain</fullName>
        <ecNumber evidence="7">3.6.4.12</ecNumber>
    </submittedName>
</protein>
<dbReference type="FunFam" id="3.40.50.300:FF:003287">
    <property type="entry name" value="U5 small nuclear ribonucleoprotein 200 kDa helicase"/>
    <property type="match status" value="1"/>
</dbReference>
<feature type="domain" description="Helicase C-terminal" evidence="6">
    <location>
        <begin position="433"/>
        <end position="620"/>
    </location>
</feature>
<dbReference type="EC" id="3.6.4.12" evidence="7"/>
<dbReference type="KEGG" id="bmic:BMR1_01G01017"/>
<sequence>MSNINPYKFCTDDIVDESSVYTEDSGTLVWCIRHIKRISTLNNFFYSTNDLASEYFSLISRETNLDILSSSLCDLVGLDELEFIAQSVKFHTSIKNEWEHKKNEIKNDCSLDDKTAFDLLIDLITQDDYFELNFDPKTLSNPTYKHFSSTSLGEFIREDNKYFEKYLFPLKPRENKNFPLVKISDMPEWTRPCFSQFEYLNAVQSRVFNCAFETNENLLVCAPTGCGKTNIALLCILQQIKHHISTKDIRSNASIFSDIIVYISPMKALASEIVQKFTVLTISYGVIVKEVTGDFQTSKNDLENLNIMVTTPEKFDIIIRNLPYDDPFIMRVKCVIFDEIHLLNDDRGPVLESIVASLLHMMESSRMYARLIGISATLPNWEDVGTFLRAPKKNLFYFDESYRPVPLEQLFYGVKSVGNQHNNTVEHTMHDITLTHVIESLSNGHQCMVFVSGRRETISSARELINRADIKSFGSYLARVEDSSKYIKPLSKTNPILSELFERGLSIHHAGMSRPERELVENMFREGAIKVLFCTSTLAWGVNLPAHTVIIKGTMIHGCQRDLTFLELTQIMGRAGRPQYDTSGQTVLITEHNKLKMYLQWQRNSIPIESKMLLHLENALIGEISNGTITTIQDSLNWASNTFLHLRLSKNPLAYGAGGKNVLDSMKSFIKISLNNLKKRHMIIINESEFLISTELGKIVSKFYLDYETGYDYLQSLNELKEDLDYGILRIFGQSREFNSLFFRQEDVENLEYLSKRLPIFRSNWLDDTFGKVSILVLCYISNIPVYGSLRGDITTIIDSATRLFRAMFMIANSGCDKLLSSDNMLSNDSKIELSLCISRWEIMFRRRIWIDSGYSHPSSRNILLQLTNKYDPIKGTTTHSKIITESVINKISEEVGPYELIKMPISSLSTFVNTLSQAKSLKSLLNHIPFFSIRIQVQPLTLNLIKITVYGELHNNFIWNIDWNGCHEDINIWVSMNRYSNTFTTAYFSESERKFIRQIYMKGLANELDIRAYASSINWIGVFSEFRVNLPGYVIGDETIQFPLSSIIPLRIEDIDINLKKLYEFSYLNLLQTIVFHKVYHTDDTILIGAPTGSGKTLIAELSILRLLKNSPGSKVVYLVGLKDIGTERYHDWRNKFKEFSFKVSYLNSYFLSTHDIFEPDVIISTPEKWDALSRRNMHYLSDHIKLIILDEICLMSSKKGAALEAIINRFKSIQVRILGLSTTLANPECVSKWLGDAKIFNFSSSSKQVPCKIFVNSFPDKTYYTSLQNNMNVFAFKTLCNYSLNDPSIIFVLSRDQTISTAQNIANLSIASNISFLGPSVEKSKLDDICKSLEDSNLAELIHQGIAYYYNEMSAYDKRIVEDLFLRQWIYILVCTSKLAWNINLPSKIIIIKGTKIYGKKIKGHTDYSITDIMQAIQYFLFRWLEELDAIAFILVEESKADLIKSSIYSPLPIESCLEDTLIEHINAEISNKTIATKIDFLSYISNTFFYRRLIKNPLYYMDINSKSLRRKGITSNLEMTENYHNIKSTNEIILKFINSLLEETISSLNTLGCIKIQSSSEIDEFVLDHGLEFISDISTSLYTPTLLGTIASCYYISCSTAHMFKSKLNSEQELDFYQLLNLISGSQEFKNIPIRHNEDFYNMKLSSMCPVPIDESEASSPHSKTFLLLQAIMWKLPLPIIDYKTDIKTILDRATVIIHAFIDIAAVKRRLSTVLYLILIMQCLINHLNPGDINSLIIKKKNFKYINIEVSLSPLGSNSSVIPRSFGDATYIYDIKEYSNFQIRVKLTSGYAQGYYYVIIANEISGLIYGLKKITIRKCSIVSFRLSLDFNTSLKVIVSSALHVARDQELSLIFNNI</sequence>
<dbReference type="PANTHER" id="PTHR47961:SF13">
    <property type="entry name" value="ACTIVATING SIGNAL COINTEGRATOR 1 COMPLEX SUBUNIT 3"/>
    <property type="match status" value="1"/>
</dbReference>
<dbReference type="PANTHER" id="PTHR47961">
    <property type="entry name" value="DNA POLYMERASE THETA, PUTATIVE (AFU_ORTHOLOGUE AFUA_1G05260)-RELATED"/>
    <property type="match status" value="1"/>
</dbReference>
<dbReference type="Gene3D" id="3.40.50.300">
    <property type="entry name" value="P-loop containing nucleotide triphosphate hydrolases"/>
    <property type="match status" value="4"/>
</dbReference>
<dbReference type="EMBL" id="FO082871">
    <property type="protein sequence ID" value="SIO73240.1"/>
    <property type="molecule type" value="Genomic_DNA"/>
</dbReference>
<proteinExistence type="predicted"/>
<evidence type="ECO:0000256" key="3">
    <source>
        <dbReference type="ARBA" id="ARBA00022806"/>
    </source>
</evidence>
<evidence type="ECO:0000259" key="5">
    <source>
        <dbReference type="PROSITE" id="PS51192"/>
    </source>
</evidence>
<dbReference type="GO" id="GO:0016787">
    <property type="term" value="F:hydrolase activity"/>
    <property type="evidence" value="ECO:0007669"/>
    <property type="project" value="UniProtKB-KW"/>
</dbReference>
<gene>
    <name evidence="7" type="ORF">BMR1_01G01017</name>
</gene>
<dbReference type="InterPro" id="IPR004179">
    <property type="entry name" value="Sec63-dom"/>
</dbReference>
<dbReference type="VEuPathDB" id="PiroplasmaDB:BMR1_01G01017"/>
<dbReference type="SUPFAM" id="SSF46785">
    <property type="entry name" value="Winged helix' DNA-binding domain"/>
    <property type="match status" value="1"/>
</dbReference>
<keyword evidence="2 7" id="KW-0378">Hydrolase</keyword>
<keyword evidence="1" id="KW-0547">Nucleotide-binding</keyword>
<dbReference type="InterPro" id="IPR050474">
    <property type="entry name" value="Hel308_SKI2-like"/>
</dbReference>
<feature type="domain" description="Helicase ATP-binding" evidence="5">
    <location>
        <begin position="209"/>
        <end position="396"/>
    </location>
</feature>
<dbReference type="Proteomes" id="UP000002899">
    <property type="component" value="Chromosome I"/>
</dbReference>
<dbReference type="Pfam" id="PF00271">
    <property type="entry name" value="Helicase_C"/>
    <property type="match status" value="1"/>
</dbReference>
<evidence type="ECO:0000256" key="1">
    <source>
        <dbReference type="ARBA" id="ARBA00022741"/>
    </source>
</evidence>
<dbReference type="PROSITE" id="PS51192">
    <property type="entry name" value="HELICASE_ATP_BIND_1"/>
    <property type="match status" value="2"/>
</dbReference>
<keyword evidence="4" id="KW-0067">ATP-binding</keyword>
<evidence type="ECO:0000256" key="2">
    <source>
        <dbReference type="ARBA" id="ARBA00022801"/>
    </source>
</evidence>
<reference evidence="7 8" key="1">
    <citation type="journal article" date="2012" name="Nucleic Acids Res.">
        <title>Sequencing of the smallest Apicomplexan genome from the human pathogen Babesia microti.</title>
        <authorList>
            <person name="Cornillot E."/>
            <person name="Hadj-Kaddour K."/>
            <person name="Dassouli A."/>
            <person name="Noel B."/>
            <person name="Ranwez V."/>
            <person name="Vacherie B."/>
            <person name="Augagneur Y."/>
            <person name="Bres V."/>
            <person name="Duclos A."/>
            <person name="Randazzo S."/>
            <person name="Carcy B."/>
            <person name="Debierre-Grockiego F."/>
            <person name="Delbecq S."/>
            <person name="Moubri-Menage K."/>
            <person name="Shams-Eldin H."/>
            <person name="Usmani-Brown S."/>
            <person name="Bringaud F."/>
            <person name="Wincker P."/>
            <person name="Vivares C.P."/>
            <person name="Schwarz R.T."/>
            <person name="Schetters T.P."/>
            <person name="Krause P.J."/>
            <person name="Gorenflot A."/>
            <person name="Berry V."/>
            <person name="Barbe V."/>
            <person name="Ben Mamoun C."/>
        </authorList>
    </citation>
    <scope>NUCLEOTIDE SEQUENCE [LARGE SCALE GENOMIC DNA]</scope>
    <source>
        <strain evidence="7 8">RI</strain>
    </source>
</reference>
<evidence type="ECO:0000256" key="4">
    <source>
        <dbReference type="ARBA" id="ARBA00022840"/>
    </source>
</evidence>
<dbReference type="PROSITE" id="PS51194">
    <property type="entry name" value="HELICASE_CTER"/>
    <property type="match status" value="1"/>
</dbReference>
<dbReference type="SUPFAM" id="SSF52540">
    <property type="entry name" value="P-loop containing nucleoside triphosphate hydrolases"/>
    <property type="match status" value="3"/>
</dbReference>
<evidence type="ECO:0000259" key="6">
    <source>
        <dbReference type="PROSITE" id="PS51194"/>
    </source>
</evidence>
<dbReference type="InterPro" id="IPR036390">
    <property type="entry name" value="WH_DNA-bd_sf"/>
</dbReference>
<dbReference type="GO" id="GO:0003676">
    <property type="term" value="F:nucleic acid binding"/>
    <property type="evidence" value="ECO:0007669"/>
    <property type="project" value="InterPro"/>
</dbReference>
<dbReference type="InterPro" id="IPR036388">
    <property type="entry name" value="WH-like_DNA-bd_sf"/>
</dbReference>
<dbReference type="SMART" id="SM00973">
    <property type="entry name" value="Sec63"/>
    <property type="match status" value="2"/>
</dbReference>
<dbReference type="InterPro" id="IPR027417">
    <property type="entry name" value="P-loop_NTPase"/>
</dbReference>
<dbReference type="Gene3D" id="1.10.3380.10">
    <property type="entry name" value="Sec63 N-terminal domain-like domain"/>
    <property type="match status" value="2"/>
</dbReference>
<dbReference type="OrthoDB" id="5575at2759"/>
<dbReference type="GO" id="GO:0005524">
    <property type="term" value="F:ATP binding"/>
    <property type="evidence" value="ECO:0007669"/>
    <property type="project" value="UniProtKB-KW"/>
</dbReference>
<dbReference type="InterPro" id="IPR057842">
    <property type="entry name" value="WH_MER3"/>
</dbReference>
<dbReference type="CDD" id="cd18795">
    <property type="entry name" value="SF2_C_Ski2"/>
    <property type="match status" value="1"/>
</dbReference>
<dbReference type="Pfam" id="PF00270">
    <property type="entry name" value="DEAD"/>
    <property type="match status" value="2"/>
</dbReference>
<name>A0A1N6LWJ3_BABMR</name>
<evidence type="ECO:0000313" key="8">
    <source>
        <dbReference type="Proteomes" id="UP000002899"/>
    </source>
</evidence>
<dbReference type="InterPro" id="IPR001650">
    <property type="entry name" value="Helicase_C-like"/>
</dbReference>
<dbReference type="InterPro" id="IPR011545">
    <property type="entry name" value="DEAD/DEAH_box_helicase_dom"/>
</dbReference>
<keyword evidence="8" id="KW-1185">Reference proteome</keyword>
<dbReference type="GeneID" id="24423281"/>
<dbReference type="InterPro" id="IPR003593">
    <property type="entry name" value="AAA+_ATPase"/>
</dbReference>
<dbReference type="SUPFAM" id="SSF158702">
    <property type="entry name" value="Sec63 N-terminal domain-like"/>
    <property type="match status" value="2"/>
</dbReference>
<reference evidence="7 8" key="2">
    <citation type="journal article" date="2013" name="PLoS ONE">
        <title>Whole genome mapping and re-organization of the nuclear and mitochondrial genomes of Babesia microti isolates.</title>
        <authorList>
            <person name="Cornillot E."/>
            <person name="Dassouli A."/>
            <person name="Garg A."/>
            <person name="Pachikara N."/>
            <person name="Randazzo S."/>
            <person name="Depoix D."/>
            <person name="Carcy B."/>
            <person name="Delbecq S."/>
            <person name="Frutos R."/>
            <person name="Silva J.C."/>
            <person name="Sutton R."/>
            <person name="Krause P.J."/>
            <person name="Mamoun C.B."/>
        </authorList>
    </citation>
    <scope>NUCLEOTIDE SEQUENCE [LARGE SCALE GENOMIC DNA]</scope>
    <source>
        <strain evidence="7 8">RI</strain>
    </source>
</reference>
<dbReference type="SMART" id="SM00382">
    <property type="entry name" value="AAA"/>
    <property type="match status" value="2"/>
</dbReference>
<dbReference type="InterPro" id="IPR014001">
    <property type="entry name" value="Helicase_ATP-bd"/>
</dbReference>
<dbReference type="FunFam" id="1.10.3380.10:FF:000002">
    <property type="entry name" value="Activating signal cointegrator 1 complex subunit 3"/>
    <property type="match status" value="1"/>
</dbReference>
<dbReference type="RefSeq" id="XP_021337347.1">
    <property type="nucleotide sequence ID" value="XM_021481972.1"/>
</dbReference>
<reference evidence="7 8" key="3">
    <citation type="journal article" date="2016" name="Sci. Rep.">
        <title>Genome-wide diversity and gene expression profiling of Babesia microti isolates identify polymorphic genes that mediate host-pathogen interactions.</title>
        <authorList>
            <person name="Silva J.C."/>
            <person name="Cornillot E."/>
            <person name="McCracken C."/>
            <person name="Usmani-Brown S."/>
            <person name="Dwivedi A."/>
            <person name="Ifeonu O.O."/>
            <person name="Crabtree J."/>
            <person name="Gotia H.T."/>
            <person name="Virji A.Z."/>
            <person name="Reynes C."/>
            <person name="Colinge J."/>
            <person name="Kumar V."/>
            <person name="Lawres L."/>
            <person name="Pazzi J.E."/>
            <person name="Pablo J.V."/>
            <person name="Hung C."/>
            <person name="Brancato J."/>
            <person name="Kumari P."/>
            <person name="Orvis J."/>
            <person name="Tretina K."/>
            <person name="Chibucos M."/>
            <person name="Ott S."/>
            <person name="Sadzewicz L."/>
            <person name="Sengamalay N."/>
            <person name="Shetty A.C."/>
            <person name="Su Q."/>
            <person name="Tallon L."/>
            <person name="Fraser C.M."/>
            <person name="Frutos R."/>
            <person name="Molina D.M."/>
            <person name="Krause P.J."/>
            <person name="Ben Mamoun C."/>
        </authorList>
    </citation>
    <scope>NUCLEOTIDE SEQUENCE [LARGE SCALE GENOMIC DNA]</scope>
    <source>
        <strain evidence="7 8">RI</strain>
    </source>
</reference>
<keyword evidence="3" id="KW-0347">Helicase</keyword>
<dbReference type="SMART" id="SM00487">
    <property type="entry name" value="DEXDc"/>
    <property type="match status" value="2"/>
</dbReference>
<dbReference type="Pfam" id="PF23445">
    <property type="entry name" value="WHD_SNRNP200"/>
    <property type="match status" value="2"/>
</dbReference>
<accession>A0A1N6LWJ3</accession>
<dbReference type="PIRSF" id="PIRSF039073">
    <property type="entry name" value="BRR2"/>
    <property type="match status" value="1"/>
</dbReference>
<dbReference type="Gene3D" id="1.10.10.10">
    <property type="entry name" value="Winged helix-like DNA-binding domain superfamily/Winged helix DNA-binding domain"/>
    <property type="match status" value="2"/>
</dbReference>
<dbReference type="GO" id="GO:0003678">
    <property type="term" value="F:DNA helicase activity"/>
    <property type="evidence" value="ECO:0007669"/>
    <property type="project" value="UniProtKB-EC"/>
</dbReference>
<organism evidence="7 8">
    <name type="scientific">Babesia microti (strain RI)</name>
    <dbReference type="NCBI Taxonomy" id="1133968"/>
    <lineage>
        <taxon>Eukaryota</taxon>
        <taxon>Sar</taxon>
        <taxon>Alveolata</taxon>
        <taxon>Apicomplexa</taxon>
        <taxon>Aconoidasida</taxon>
        <taxon>Piroplasmida</taxon>
        <taxon>Babesiidae</taxon>
        <taxon>Babesia</taxon>
    </lineage>
</organism>
<dbReference type="SMART" id="SM00490">
    <property type="entry name" value="HELICc"/>
    <property type="match status" value="1"/>
</dbReference>